<dbReference type="InterPro" id="IPR044861">
    <property type="entry name" value="IPNS-like_FE2OG_OXY"/>
</dbReference>
<dbReference type="InterPro" id="IPR005123">
    <property type="entry name" value="Oxoglu/Fe-dep_dioxygenase_dom"/>
</dbReference>
<comment type="caution">
    <text evidence="5">The sequence shown here is derived from an EMBL/GenBank/DDBJ whole genome shotgun (WGS) entry which is preliminary data.</text>
</comment>
<gene>
    <name evidence="5" type="ORF">GYA93_09070</name>
</gene>
<dbReference type="SUPFAM" id="SSF51197">
    <property type="entry name" value="Clavaminate synthase-like"/>
    <property type="match status" value="1"/>
</dbReference>
<dbReference type="InterPro" id="IPR026992">
    <property type="entry name" value="DIOX_N"/>
</dbReference>
<comment type="pathway">
    <text evidence="1">Antibiotic biosynthesis.</text>
</comment>
<comment type="similarity">
    <text evidence="3">Belongs to the iron/ascorbate-dependent oxidoreductase family.</text>
</comment>
<name>A0A7K3LNA6_9ACTN</name>
<dbReference type="Proteomes" id="UP000466307">
    <property type="component" value="Unassembled WGS sequence"/>
</dbReference>
<evidence type="ECO:0000313" key="6">
    <source>
        <dbReference type="Proteomes" id="UP000466307"/>
    </source>
</evidence>
<dbReference type="PANTHER" id="PTHR47990">
    <property type="entry name" value="2-OXOGLUTARATE (2OG) AND FE(II)-DEPENDENT OXYGENASE SUPERFAMILY PROTEIN-RELATED"/>
    <property type="match status" value="1"/>
</dbReference>
<dbReference type="Gene3D" id="2.60.120.330">
    <property type="entry name" value="B-lactam Antibiotic, Isopenicillin N Synthase, Chain"/>
    <property type="match status" value="1"/>
</dbReference>
<evidence type="ECO:0000256" key="3">
    <source>
        <dbReference type="RuleBase" id="RU003682"/>
    </source>
</evidence>
<dbReference type="PRINTS" id="PR00682">
    <property type="entry name" value="IPNSYNTHASE"/>
</dbReference>
<dbReference type="GO" id="GO:0046872">
    <property type="term" value="F:metal ion binding"/>
    <property type="evidence" value="ECO:0007669"/>
    <property type="project" value="UniProtKB-KW"/>
</dbReference>
<dbReference type="InterPro" id="IPR050231">
    <property type="entry name" value="Iron_ascorbate_oxido_reductase"/>
</dbReference>
<dbReference type="EMBL" id="JAADZU010000023">
    <property type="protein sequence ID" value="NDK89726.1"/>
    <property type="molecule type" value="Genomic_DNA"/>
</dbReference>
<proteinExistence type="inferred from homology"/>
<dbReference type="InterPro" id="IPR027443">
    <property type="entry name" value="IPNS-like_sf"/>
</dbReference>
<keyword evidence="3" id="KW-0479">Metal-binding</keyword>
<dbReference type="GO" id="GO:0016491">
    <property type="term" value="F:oxidoreductase activity"/>
    <property type="evidence" value="ECO:0007669"/>
    <property type="project" value="UniProtKB-KW"/>
</dbReference>
<keyword evidence="3" id="KW-0560">Oxidoreductase</keyword>
<evidence type="ECO:0000256" key="1">
    <source>
        <dbReference type="ARBA" id="ARBA00004792"/>
    </source>
</evidence>
<evidence type="ECO:0000313" key="5">
    <source>
        <dbReference type="EMBL" id="NDK89726.1"/>
    </source>
</evidence>
<evidence type="ECO:0000256" key="2">
    <source>
        <dbReference type="ARBA" id="ARBA00023194"/>
    </source>
</evidence>
<organism evidence="5 6">
    <name type="scientific">Gordonia desulfuricans</name>
    <dbReference type="NCBI Taxonomy" id="89051"/>
    <lineage>
        <taxon>Bacteria</taxon>
        <taxon>Bacillati</taxon>
        <taxon>Actinomycetota</taxon>
        <taxon>Actinomycetes</taxon>
        <taxon>Mycobacteriales</taxon>
        <taxon>Gordoniaceae</taxon>
        <taxon>Gordonia</taxon>
    </lineage>
</organism>
<keyword evidence="2" id="KW-0045">Antibiotic biosynthesis</keyword>
<feature type="domain" description="Fe2OG dioxygenase" evidence="4">
    <location>
        <begin position="182"/>
        <end position="285"/>
    </location>
</feature>
<sequence length="330" mass="36580">MLIYSAPSTATSIPVIDLAESFSDDPEARGRVAWEIHKASRDTGFFYVTNHCVPQEIMDGQLAIARDFFDLTLDEKMTADARRSPCLRGYEAMAIQALDEGSQPDLKEGFQVGRDLADDHPYVARGFANHGANQWPEVMPALRGVTENYIEHMRSLGTHLVRLLALSLEQPQDYFDAALDEVVVTTRMLHYPPQQSVGAGNQLGAGAHTDWGLITLLLQDEVGGLEVQNADGEWIRAPHIPGTFVVNLGDMVPVLTNGLYHSTMHRVLNCSSARDRYSVPTFFDLDYEYVIEPVPSCVADGVPTREPVTVGQHIAEMFRRTYTNVSSEIS</sequence>
<keyword evidence="3" id="KW-0408">Iron</keyword>
<dbReference type="AlphaFoldDB" id="A0A7K3LNA6"/>
<dbReference type="Pfam" id="PF03171">
    <property type="entry name" value="2OG-FeII_Oxy"/>
    <property type="match status" value="1"/>
</dbReference>
<accession>A0A7K3LNA6</accession>
<keyword evidence="6" id="KW-1185">Reference proteome</keyword>
<dbReference type="RefSeq" id="WP_059036702.1">
    <property type="nucleotide sequence ID" value="NZ_JAADZU010000023.1"/>
</dbReference>
<dbReference type="Pfam" id="PF14226">
    <property type="entry name" value="DIOX_N"/>
    <property type="match status" value="1"/>
</dbReference>
<dbReference type="PROSITE" id="PS51471">
    <property type="entry name" value="FE2OG_OXY"/>
    <property type="match status" value="1"/>
</dbReference>
<reference evidence="5 6" key="1">
    <citation type="submission" date="2020-01" db="EMBL/GenBank/DDBJ databases">
        <title>Investigation of new actinobacteria for the biodesulphurisation of diesel fuel.</title>
        <authorList>
            <person name="Athi Narayanan S.M."/>
        </authorList>
    </citation>
    <scope>NUCLEOTIDE SEQUENCE [LARGE SCALE GENOMIC DNA]</scope>
    <source>
        <strain evidence="5 6">213E</strain>
    </source>
</reference>
<protein>
    <submittedName>
        <fullName evidence="5">Isopenicillin N synthase family oxygenase</fullName>
    </submittedName>
</protein>
<dbReference type="GO" id="GO:0017000">
    <property type="term" value="P:antibiotic biosynthetic process"/>
    <property type="evidence" value="ECO:0007669"/>
    <property type="project" value="UniProtKB-KW"/>
</dbReference>
<evidence type="ECO:0000259" key="4">
    <source>
        <dbReference type="PROSITE" id="PS51471"/>
    </source>
</evidence>